<keyword evidence="1" id="KW-1133">Transmembrane helix</keyword>
<reference evidence="2" key="2">
    <citation type="journal article" date="2008" name="Genome Biol.">
        <title>Improved genome assembly and evidence-based global gene model set for the chordate Ciona intestinalis: new insight into intron and operon populations.</title>
        <authorList>
            <person name="Satou Y."/>
            <person name="Mineta K."/>
            <person name="Ogasawara M."/>
            <person name="Sasakura Y."/>
            <person name="Shoguchi E."/>
            <person name="Ueno K."/>
            <person name="Yamada L."/>
            <person name="Matsumoto J."/>
            <person name="Wasserscheid J."/>
            <person name="Dewar K."/>
            <person name="Wiley G.B."/>
            <person name="Macmil S.L."/>
            <person name="Roe B.A."/>
            <person name="Zeller R.W."/>
            <person name="Hastings K.E."/>
            <person name="Lemaire P."/>
            <person name="Lindquist E."/>
            <person name="Endo T."/>
            <person name="Hotta K."/>
            <person name="Inaba K."/>
        </authorList>
    </citation>
    <scope>NUCLEOTIDE SEQUENCE [LARGE SCALE GENOMIC DNA]</scope>
    <source>
        <strain evidence="2">wild type</strain>
    </source>
</reference>
<dbReference type="HOGENOM" id="CLU_2108131_0_0_1"/>
<reference evidence="3" key="1">
    <citation type="journal article" date="2002" name="Science">
        <title>The draft genome of Ciona intestinalis: insights into chordate and vertebrate origins.</title>
        <authorList>
            <person name="Dehal P."/>
            <person name="Satou Y."/>
            <person name="Campbell R.K."/>
            <person name="Chapman J."/>
            <person name="Degnan B."/>
            <person name="De Tomaso A."/>
            <person name="Davidson B."/>
            <person name="Di Gregorio A."/>
            <person name="Gelpke M."/>
            <person name="Goodstein D.M."/>
            <person name="Harafuji N."/>
            <person name="Hastings K.E."/>
            <person name="Ho I."/>
            <person name="Hotta K."/>
            <person name="Huang W."/>
            <person name="Kawashima T."/>
            <person name="Lemaire P."/>
            <person name="Martinez D."/>
            <person name="Meinertzhagen I.A."/>
            <person name="Necula S."/>
            <person name="Nonaka M."/>
            <person name="Putnam N."/>
            <person name="Rash S."/>
            <person name="Saiga H."/>
            <person name="Satake M."/>
            <person name="Terry A."/>
            <person name="Yamada L."/>
            <person name="Wang H.G."/>
            <person name="Awazu S."/>
            <person name="Azumi K."/>
            <person name="Boore J."/>
            <person name="Branno M."/>
            <person name="Chin-Bow S."/>
            <person name="DeSantis R."/>
            <person name="Doyle S."/>
            <person name="Francino P."/>
            <person name="Keys D.N."/>
            <person name="Haga S."/>
            <person name="Hayashi H."/>
            <person name="Hino K."/>
            <person name="Imai K.S."/>
            <person name="Inaba K."/>
            <person name="Kano S."/>
            <person name="Kobayashi K."/>
            <person name="Kobayashi M."/>
            <person name="Lee B.I."/>
            <person name="Makabe K.W."/>
            <person name="Manohar C."/>
            <person name="Matassi G."/>
            <person name="Medina M."/>
            <person name="Mochizuki Y."/>
            <person name="Mount S."/>
            <person name="Morishita T."/>
            <person name="Miura S."/>
            <person name="Nakayama A."/>
            <person name="Nishizaka S."/>
            <person name="Nomoto H."/>
            <person name="Ohta F."/>
            <person name="Oishi K."/>
            <person name="Rigoutsos I."/>
            <person name="Sano M."/>
            <person name="Sasaki A."/>
            <person name="Sasakura Y."/>
            <person name="Shoguchi E."/>
            <person name="Shin-i T."/>
            <person name="Spagnuolo A."/>
            <person name="Stainier D."/>
            <person name="Suzuki M.M."/>
            <person name="Tassy O."/>
            <person name="Takatori N."/>
            <person name="Tokuoka M."/>
            <person name="Yagi K."/>
            <person name="Yoshizaki F."/>
            <person name="Wada S."/>
            <person name="Zhang C."/>
            <person name="Hyatt P.D."/>
            <person name="Larimer F."/>
            <person name="Detter C."/>
            <person name="Doggett N."/>
            <person name="Glavina T."/>
            <person name="Hawkins T."/>
            <person name="Richardson P."/>
            <person name="Lucas S."/>
            <person name="Kohara Y."/>
            <person name="Levine M."/>
            <person name="Satoh N."/>
            <person name="Rokhsar D.S."/>
        </authorList>
    </citation>
    <scope>NUCLEOTIDE SEQUENCE [LARGE SCALE GENOMIC DNA]</scope>
</reference>
<name>H2XSH0_CIOIN</name>
<sequence>MPDCIADEPGAEALEQSDGGVDAWTVAMVVLGLALFINIVIFGLWVAYKWPWMKVGQVTSMNNAMTASQAKLKQLQDAASISSISISSDETEDDDVTSESDASEIFENKFVRDVP</sequence>
<protein>
    <submittedName>
        <fullName evidence="2">Uncharacterized protein</fullName>
    </submittedName>
</protein>
<evidence type="ECO:0000313" key="2">
    <source>
        <dbReference type="Ensembl" id="ENSCINP00000032604.1"/>
    </source>
</evidence>
<reference evidence="2" key="3">
    <citation type="submission" date="2025-08" db="UniProtKB">
        <authorList>
            <consortium name="Ensembl"/>
        </authorList>
    </citation>
    <scope>IDENTIFICATION</scope>
</reference>
<organism evidence="2 3">
    <name type="scientific">Ciona intestinalis</name>
    <name type="common">Transparent sea squirt</name>
    <name type="synonym">Ascidia intestinalis</name>
    <dbReference type="NCBI Taxonomy" id="7719"/>
    <lineage>
        <taxon>Eukaryota</taxon>
        <taxon>Metazoa</taxon>
        <taxon>Chordata</taxon>
        <taxon>Tunicata</taxon>
        <taxon>Ascidiacea</taxon>
        <taxon>Phlebobranchia</taxon>
        <taxon>Cionidae</taxon>
        <taxon>Ciona</taxon>
    </lineage>
</organism>
<dbReference type="Ensembl" id="ENSCINT00000033766.1">
    <property type="protein sequence ID" value="ENSCINP00000032604.1"/>
    <property type="gene ID" value="ENSCING00000020322.1"/>
</dbReference>
<evidence type="ECO:0000256" key="1">
    <source>
        <dbReference type="SAM" id="Phobius"/>
    </source>
</evidence>
<keyword evidence="1" id="KW-0812">Transmembrane</keyword>
<keyword evidence="3" id="KW-1185">Reference proteome</keyword>
<dbReference type="AlphaFoldDB" id="H2XSH0"/>
<reference evidence="2" key="4">
    <citation type="submission" date="2025-09" db="UniProtKB">
        <authorList>
            <consortium name="Ensembl"/>
        </authorList>
    </citation>
    <scope>IDENTIFICATION</scope>
</reference>
<dbReference type="EMBL" id="EAAA01000125">
    <property type="status" value="NOT_ANNOTATED_CDS"/>
    <property type="molecule type" value="Genomic_DNA"/>
</dbReference>
<keyword evidence="1" id="KW-0472">Membrane</keyword>
<dbReference type="Proteomes" id="UP000008144">
    <property type="component" value="Chromosome 1"/>
</dbReference>
<proteinExistence type="predicted"/>
<accession>H2XSH0</accession>
<dbReference type="InParanoid" id="H2XSH0"/>
<feature type="transmembrane region" description="Helical" evidence="1">
    <location>
        <begin position="23"/>
        <end position="48"/>
    </location>
</feature>
<evidence type="ECO:0000313" key="3">
    <source>
        <dbReference type="Proteomes" id="UP000008144"/>
    </source>
</evidence>